<comment type="subunit">
    <text evidence="6">Homodimer.</text>
</comment>
<dbReference type="Pfam" id="PF10609">
    <property type="entry name" value="ParA"/>
    <property type="match status" value="1"/>
</dbReference>
<feature type="binding site" evidence="6">
    <location>
        <begin position="121"/>
        <end position="128"/>
    </location>
    <ligand>
        <name>ATP</name>
        <dbReference type="ChEBI" id="CHEBI:30616"/>
    </ligand>
</feature>
<dbReference type="InterPro" id="IPR000808">
    <property type="entry name" value="Mrp-like_CS"/>
</dbReference>
<evidence type="ECO:0000256" key="4">
    <source>
        <dbReference type="ARBA" id="ARBA00023004"/>
    </source>
</evidence>
<evidence type="ECO:0000256" key="5">
    <source>
        <dbReference type="ARBA" id="ARBA00023014"/>
    </source>
</evidence>
<keyword evidence="3 6" id="KW-0067">ATP-binding</keyword>
<keyword evidence="2 6" id="KW-0547">Nucleotide-binding</keyword>
<dbReference type="InterPro" id="IPR033756">
    <property type="entry name" value="YlxH/NBP35"/>
</dbReference>
<dbReference type="Gene3D" id="3.40.50.300">
    <property type="entry name" value="P-loop containing nucleotide triphosphate hydrolases"/>
    <property type="match status" value="1"/>
</dbReference>
<dbReference type="PANTHER" id="PTHR42961">
    <property type="entry name" value="IRON-SULFUR PROTEIN NUBPL"/>
    <property type="match status" value="1"/>
</dbReference>
<dbReference type="InterPro" id="IPR019591">
    <property type="entry name" value="Mrp/NBP35_ATP-bd"/>
</dbReference>
<dbReference type="GO" id="GO:0005524">
    <property type="term" value="F:ATP binding"/>
    <property type="evidence" value="ECO:0007669"/>
    <property type="project" value="UniProtKB-KW"/>
</dbReference>
<dbReference type="PROSITE" id="PS01215">
    <property type="entry name" value="MRP"/>
    <property type="match status" value="1"/>
</dbReference>
<reference evidence="7 8" key="1">
    <citation type="submission" date="2015-03" db="EMBL/GenBank/DDBJ databases">
        <title>Genome sequence of Pseudoalteromonas aurantia.</title>
        <authorList>
            <person name="Xie B.-B."/>
            <person name="Rong J.-C."/>
            <person name="Qin Q.-L."/>
            <person name="Zhang Y.-Z."/>
        </authorList>
    </citation>
    <scope>NUCLEOTIDE SEQUENCE [LARGE SCALE GENOMIC DNA]</scope>
    <source>
        <strain evidence="7 8">208</strain>
    </source>
</reference>
<keyword evidence="1 6" id="KW-0479">Metal-binding</keyword>
<dbReference type="InterPro" id="IPR044304">
    <property type="entry name" value="NUBPL-like"/>
</dbReference>
<evidence type="ECO:0000313" key="8">
    <source>
        <dbReference type="Proteomes" id="UP000615755"/>
    </source>
</evidence>
<dbReference type="InterPro" id="IPR027417">
    <property type="entry name" value="P-loop_NTPase"/>
</dbReference>
<keyword evidence="8" id="KW-1185">Reference proteome</keyword>
<sequence length="374" mass="40580">MLHNSEAFFITRVRFIFMFGINKLFKKDNSDESRLFTLLEGYKSGVFPLGIEHEWVERYADKPDVLDITLSVPFAVQSANTALATYLSEHLDKRVTVTINVHLPEQFKYKKIKHIVLVASGKGGVGKSTTAAFLAQALVLEGANVGVLDADIYGPSIPSIFGVKNEKPSSKDNKTLNPIVKDAIKIQSIGFLVPAENATVWRGPMASQALNQLLNETDWGNLDYLIVDMPPGTGDIQLTMTQKVPASGALIVTTPQDLALADAQKGIAMFNQVNLPILGLIENMSHFLCTHCGQKNHIFGEHGGAELASRHGVPLLAEVPLNVAIRETSELGGNISTLPANQASNYTACAQLVSSILHYQTQATSTVDIVITDD</sequence>
<comment type="similarity">
    <text evidence="6">Belongs to the Mrp/NBP35 ATP-binding proteins family.</text>
</comment>
<accession>A0ABR9ED86</accession>
<protein>
    <recommendedName>
        <fullName evidence="6">Iron-sulfur cluster carrier protein</fullName>
    </recommendedName>
</protein>
<dbReference type="SUPFAM" id="SSF52540">
    <property type="entry name" value="P-loop containing nucleoside triphosphate hydrolases"/>
    <property type="match status" value="1"/>
</dbReference>
<dbReference type="PANTHER" id="PTHR42961:SF2">
    <property type="entry name" value="IRON-SULFUR PROTEIN NUBPL"/>
    <property type="match status" value="1"/>
</dbReference>
<keyword evidence="6" id="KW-0378">Hydrolase</keyword>
<evidence type="ECO:0000256" key="6">
    <source>
        <dbReference type="HAMAP-Rule" id="MF_02040"/>
    </source>
</evidence>
<comment type="function">
    <text evidence="6">Binds and transfers iron-sulfur (Fe-S) clusters to target apoproteins. Can hydrolyze ATP.</text>
</comment>
<keyword evidence="4 6" id="KW-0408">Iron</keyword>
<dbReference type="HAMAP" id="MF_02040">
    <property type="entry name" value="Mrp_NBP35"/>
    <property type="match status" value="1"/>
</dbReference>
<name>A0ABR9ED86_9GAMM</name>
<keyword evidence="5 6" id="KW-0411">Iron-sulfur</keyword>
<gene>
    <name evidence="7" type="primary">mrp</name>
    <name evidence="7" type="ORF">PAUR_a1135</name>
</gene>
<evidence type="ECO:0000313" key="7">
    <source>
        <dbReference type="EMBL" id="MBE0367713.1"/>
    </source>
</evidence>
<organism evidence="7 8">
    <name type="scientific">Pseudoalteromonas aurantia 208</name>
    <dbReference type="NCBI Taxonomy" id="1314867"/>
    <lineage>
        <taxon>Bacteria</taxon>
        <taxon>Pseudomonadati</taxon>
        <taxon>Pseudomonadota</taxon>
        <taxon>Gammaproteobacteria</taxon>
        <taxon>Alteromonadales</taxon>
        <taxon>Pseudoalteromonadaceae</taxon>
        <taxon>Pseudoalteromonas</taxon>
    </lineage>
</organism>
<dbReference type="CDD" id="cd02037">
    <property type="entry name" value="Mrp_NBP35"/>
    <property type="match status" value="1"/>
</dbReference>
<proteinExistence type="inferred from homology"/>
<evidence type="ECO:0000256" key="3">
    <source>
        <dbReference type="ARBA" id="ARBA00022840"/>
    </source>
</evidence>
<comment type="caution">
    <text evidence="7">The sequence shown here is derived from an EMBL/GenBank/DDBJ whole genome shotgun (WGS) entry which is preliminary data.</text>
</comment>
<dbReference type="EMBL" id="AQGV01000012">
    <property type="protein sequence ID" value="MBE0367713.1"/>
    <property type="molecule type" value="Genomic_DNA"/>
</dbReference>
<evidence type="ECO:0000256" key="2">
    <source>
        <dbReference type="ARBA" id="ARBA00022741"/>
    </source>
</evidence>
<evidence type="ECO:0000256" key="1">
    <source>
        <dbReference type="ARBA" id="ARBA00022723"/>
    </source>
</evidence>
<dbReference type="Proteomes" id="UP000615755">
    <property type="component" value="Unassembled WGS sequence"/>
</dbReference>